<dbReference type="STRING" id="34103.SAMN05421778_1264"/>
<proteinExistence type="predicted"/>
<feature type="transmembrane region" description="Helical" evidence="6">
    <location>
        <begin position="365"/>
        <end position="384"/>
    </location>
</feature>
<dbReference type="SUPFAM" id="SSF103473">
    <property type="entry name" value="MFS general substrate transporter"/>
    <property type="match status" value="1"/>
</dbReference>
<dbReference type="PANTHER" id="PTHR43124">
    <property type="entry name" value="PURINE EFFLUX PUMP PBUE"/>
    <property type="match status" value="1"/>
</dbReference>
<feature type="transmembrane region" description="Helical" evidence="6">
    <location>
        <begin position="324"/>
        <end position="345"/>
    </location>
</feature>
<dbReference type="EMBL" id="AZRA01000167">
    <property type="protein sequence ID" value="KDB50269.1"/>
    <property type="molecule type" value="Genomic_DNA"/>
</dbReference>
<evidence type="ECO:0000256" key="1">
    <source>
        <dbReference type="ARBA" id="ARBA00004651"/>
    </source>
</evidence>
<feature type="transmembrane region" description="Helical" evidence="6">
    <location>
        <begin position="106"/>
        <end position="131"/>
    </location>
</feature>
<dbReference type="GO" id="GO:0005886">
    <property type="term" value="C:plasma membrane"/>
    <property type="evidence" value="ECO:0007669"/>
    <property type="project" value="UniProtKB-SubCell"/>
</dbReference>
<reference evidence="8 9" key="1">
    <citation type="journal article" date="2014" name="FEMS Microbiol. Ecol.">
        <title>Sphaerotilus natans encrusted with nanoball-shaped Fe(III) oxide minerals formed by nitrate-reducing mixotrophic Fe(II) oxidation.</title>
        <authorList>
            <person name="Park S."/>
            <person name="Kim D.H."/>
            <person name="Lee J.H."/>
            <person name="Hur H.G."/>
        </authorList>
    </citation>
    <scope>NUCLEOTIDE SEQUENCE [LARGE SCALE GENOMIC DNA]</scope>
    <source>
        <strain evidence="8 9">DSM 6575</strain>
    </source>
</reference>
<dbReference type="Proteomes" id="UP000026714">
    <property type="component" value="Unassembled WGS sequence"/>
</dbReference>
<dbReference type="PROSITE" id="PS50850">
    <property type="entry name" value="MFS"/>
    <property type="match status" value="1"/>
</dbReference>
<evidence type="ECO:0000256" key="2">
    <source>
        <dbReference type="ARBA" id="ARBA00022475"/>
    </source>
</evidence>
<protein>
    <submittedName>
        <fullName evidence="8">Transporter</fullName>
    </submittedName>
</protein>
<evidence type="ECO:0000256" key="5">
    <source>
        <dbReference type="ARBA" id="ARBA00023136"/>
    </source>
</evidence>
<keyword evidence="3 6" id="KW-0812">Transmembrane</keyword>
<evidence type="ECO:0000256" key="3">
    <source>
        <dbReference type="ARBA" id="ARBA00022692"/>
    </source>
</evidence>
<evidence type="ECO:0000256" key="6">
    <source>
        <dbReference type="SAM" id="Phobius"/>
    </source>
</evidence>
<dbReference type="CDD" id="cd17324">
    <property type="entry name" value="MFS_NepI_like"/>
    <property type="match status" value="1"/>
</dbReference>
<evidence type="ECO:0000313" key="8">
    <source>
        <dbReference type="EMBL" id="KDB50269.1"/>
    </source>
</evidence>
<keyword evidence="2" id="KW-1003">Cell membrane</keyword>
<feature type="transmembrane region" description="Helical" evidence="6">
    <location>
        <begin position="240"/>
        <end position="266"/>
    </location>
</feature>
<feature type="transmembrane region" description="Helical" evidence="6">
    <location>
        <begin position="299"/>
        <end position="317"/>
    </location>
</feature>
<dbReference type="PATRIC" id="fig|1286631.3.peg.4022"/>
<feature type="transmembrane region" description="Helical" evidence="6">
    <location>
        <begin position="50"/>
        <end position="73"/>
    </location>
</feature>
<organism evidence="8 9">
    <name type="scientific">Sphaerotilus natans subsp. natans DSM 6575</name>
    <dbReference type="NCBI Taxonomy" id="1286631"/>
    <lineage>
        <taxon>Bacteria</taxon>
        <taxon>Pseudomonadati</taxon>
        <taxon>Pseudomonadota</taxon>
        <taxon>Betaproteobacteria</taxon>
        <taxon>Burkholderiales</taxon>
        <taxon>Sphaerotilaceae</taxon>
        <taxon>Sphaerotilus</taxon>
    </lineage>
</organism>
<feature type="domain" description="Major facilitator superfamily (MFS) profile" evidence="7">
    <location>
        <begin position="15"/>
        <end position="389"/>
    </location>
</feature>
<dbReference type="AlphaFoldDB" id="A0A059KGB3"/>
<dbReference type="GO" id="GO:0022857">
    <property type="term" value="F:transmembrane transporter activity"/>
    <property type="evidence" value="ECO:0007669"/>
    <property type="project" value="InterPro"/>
</dbReference>
<dbReference type="Gene3D" id="1.20.1250.20">
    <property type="entry name" value="MFS general substrate transporter like domains"/>
    <property type="match status" value="1"/>
</dbReference>
<feature type="transmembrane region" description="Helical" evidence="6">
    <location>
        <begin position="21"/>
        <end position="38"/>
    </location>
</feature>
<keyword evidence="4 6" id="KW-1133">Transmembrane helix</keyword>
<feature type="transmembrane region" description="Helical" evidence="6">
    <location>
        <begin position="167"/>
        <end position="190"/>
    </location>
</feature>
<feature type="transmembrane region" description="Helical" evidence="6">
    <location>
        <begin position="211"/>
        <end position="234"/>
    </location>
</feature>
<sequence length="395" mass="41281">MMSSPSSSPPALASAQNALRFGNFAIGCGVMVVGGSLNDLVRSLQVSVALGGQLISVGAVFMCIGAPLLAALLSGRDRRWLLQMTLAWYAAGHLLCALAPDYATLLPLRALTMLGAAVFTPQAAAAIGWMAPPEQRGRAITSVFLGWSLASVLGMPLHSYIGEAFGWRWAFGLVALLAGLGAVWVGRALPQGVKPPALSLSRWAEVLTHPVLMAIVLVTALAGAGQFTLFSYVAPYYRQVLGAGALEISLLFMAFGVWGLAGNLLLSRRIDRIGPARAVRLFLAGIAVGQLLWPIGQSVMLMLIVMVPWAFGTFATNSAQQARLGAAAPALAPALLALNTSAIYLGQAIGAASGGVIVDLQGFGALHGVSLGWTLLAIALSVWAERRLRRDPDHV</sequence>
<evidence type="ECO:0000259" key="7">
    <source>
        <dbReference type="PROSITE" id="PS50850"/>
    </source>
</evidence>
<dbReference type="InterPro" id="IPR050189">
    <property type="entry name" value="MFS_Efflux_Transporters"/>
</dbReference>
<dbReference type="eggNOG" id="COG2814">
    <property type="taxonomic scope" value="Bacteria"/>
</dbReference>
<dbReference type="PANTHER" id="PTHR43124:SF10">
    <property type="entry name" value="PURINE EFFLUX PUMP PBUE"/>
    <property type="match status" value="1"/>
</dbReference>
<keyword evidence="9" id="KW-1185">Reference proteome</keyword>
<dbReference type="Pfam" id="PF07690">
    <property type="entry name" value="MFS_1"/>
    <property type="match status" value="1"/>
</dbReference>
<dbReference type="InterPro" id="IPR036259">
    <property type="entry name" value="MFS_trans_sf"/>
</dbReference>
<dbReference type="InterPro" id="IPR011701">
    <property type="entry name" value="MFS"/>
</dbReference>
<evidence type="ECO:0000313" key="9">
    <source>
        <dbReference type="Proteomes" id="UP000026714"/>
    </source>
</evidence>
<evidence type="ECO:0000256" key="4">
    <source>
        <dbReference type="ARBA" id="ARBA00022989"/>
    </source>
</evidence>
<keyword evidence="5 6" id="KW-0472">Membrane</keyword>
<name>A0A059KGB3_9BURK</name>
<dbReference type="InterPro" id="IPR020846">
    <property type="entry name" value="MFS_dom"/>
</dbReference>
<comment type="caution">
    <text evidence="8">The sequence shown here is derived from an EMBL/GenBank/DDBJ whole genome shotgun (WGS) entry which is preliminary data.</text>
</comment>
<feature type="transmembrane region" description="Helical" evidence="6">
    <location>
        <begin position="143"/>
        <end position="161"/>
    </location>
</feature>
<comment type="subcellular location">
    <subcellularLocation>
        <location evidence="1">Cell membrane</location>
        <topology evidence="1">Multi-pass membrane protein</topology>
    </subcellularLocation>
</comment>
<gene>
    <name evidence="8" type="ORF">X805_41330</name>
</gene>
<accession>A0A059KGB3</accession>